<dbReference type="AlphaFoldDB" id="A0A6G4WHW8"/>
<dbReference type="InterPro" id="IPR007263">
    <property type="entry name" value="DCC1-like"/>
</dbReference>
<evidence type="ECO:0000313" key="2">
    <source>
        <dbReference type="Proteomes" id="UP001642900"/>
    </source>
</evidence>
<name>A0A6G4WHW8_9HYPH</name>
<accession>A0A6G4WHW8</accession>
<evidence type="ECO:0000313" key="1">
    <source>
        <dbReference type="EMBL" id="NGO53687.1"/>
    </source>
</evidence>
<dbReference type="GO" id="GO:0015035">
    <property type="term" value="F:protein-disulfide reductase activity"/>
    <property type="evidence" value="ECO:0007669"/>
    <property type="project" value="InterPro"/>
</dbReference>
<sequence>MADTVLPTHQHTPGYDGRHPLIVFDGVCVLCSGFARTVVRPDREERFCFTTAQSALGEALYRRHGLRTDVYETNLVIIDGAAYTRMDSFVAVMDALGWPWRAAKIVNMLPRRLRDALYGLIARNRYALFGKKESCEVPSAALRDRIIG</sequence>
<organism evidence="1 2">
    <name type="scientific">Allomesorhizobium camelthorni</name>
    <dbReference type="NCBI Taxonomy" id="475069"/>
    <lineage>
        <taxon>Bacteria</taxon>
        <taxon>Pseudomonadati</taxon>
        <taxon>Pseudomonadota</taxon>
        <taxon>Alphaproteobacteria</taxon>
        <taxon>Hyphomicrobiales</taxon>
        <taxon>Phyllobacteriaceae</taxon>
        <taxon>Allomesorhizobium</taxon>
    </lineage>
</organism>
<dbReference type="PANTHER" id="PTHR33639:SF2">
    <property type="entry name" value="DUF393 DOMAIN-CONTAINING PROTEIN"/>
    <property type="match status" value="1"/>
</dbReference>
<reference evidence="1 2" key="1">
    <citation type="submission" date="2020-02" db="EMBL/GenBank/DDBJ databases">
        <title>Genome sequence of strain CCNWXJ40-4.</title>
        <authorList>
            <person name="Gao J."/>
            <person name="Sun J."/>
        </authorList>
    </citation>
    <scope>NUCLEOTIDE SEQUENCE [LARGE SCALE GENOMIC DNA]</scope>
    <source>
        <strain evidence="1 2">CCNWXJ 40-4</strain>
    </source>
</reference>
<dbReference type="PANTHER" id="PTHR33639">
    <property type="entry name" value="THIOL-DISULFIDE OXIDOREDUCTASE DCC"/>
    <property type="match status" value="1"/>
</dbReference>
<gene>
    <name evidence="1" type="ORF">G6N73_21395</name>
</gene>
<dbReference type="InterPro" id="IPR052927">
    <property type="entry name" value="DCC_oxidoreductase"/>
</dbReference>
<dbReference type="Pfam" id="PF04134">
    <property type="entry name" value="DCC1-like"/>
    <property type="match status" value="1"/>
</dbReference>
<dbReference type="Proteomes" id="UP001642900">
    <property type="component" value="Unassembled WGS sequence"/>
</dbReference>
<comment type="caution">
    <text evidence="1">The sequence shown here is derived from an EMBL/GenBank/DDBJ whole genome shotgun (WGS) entry which is preliminary data.</text>
</comment>
<protein>
    <submittedName>
        <fullName evidence="1">DUF393 domain-containing protein</fullName>
    </submittedName>
</protein>
<keyword evidence="2" id="KW-1185">Reference proteome</keyword>
<proteinExistence type="predicted"/>
<dbReference type="RefSeq" id="WP_165031303.1">
    <property type="nucleotide sequence ID" value="NZ_JAAKZF010000035.1"/>
</dbReference>
<dbReference type="EMBL" id="JAAKZF010000035">
    <property type="protein sequence ID" value="NGO53687.1"/>
    <property type="molecule type" value="Genomic_DNA"/>
</dbReference>